<keyword evidence="1" id="KW-0472">Membrane</keyword>
<comment type="caution">
    <text evidence="2">The sequence shown here is derived from an EMBL/GenBank/DDBJ whole genome shotgun (WGS) entry which is preliminary data.</text>
</comment>
<dbReference type="RefSeq" id="WP_182503810.1">
    <property type="nucleotide sequence ID" value="NZ_JACJHX010000019.1"/>
</dbReference>
<feature type="transmembrane region" description="Helical" evidence="1">
    <location>
        <begin position="125"/>
        <end position="149"/>
    </location>
</feature>
<dbReference type="EMBL" id="JACJHX010000019">
    <property type="protein sequence ID" value="MBA9028843.1"/>
    <property type="molecule type" value="Genomic_DNA"/>
</dbReference>
<protein>
    <submittedName>
        <fullName evidence="2">Uncharacterized protein</fullName>
    </submittedName>
</protein>
<organism evidence="2 3">
    <name type="scientific">Peribacillus huizhouensis</name>
    <dbReference type="NCBI Taxonomy" id="1501239"/>
    <lineage>
        <taxon>Bacteria</taxon>
        <taxon>Bacillati</taxon>
        <taxon>Bacillota</taxon>
        <taxon>Bacilli</taxon>
        <taxon>Bacillales</taxon>
        <taxon>Bacillaceae</taxon>
        <taxon>Peribacillus</taxon>
    </lineage>
</organism>
<evidence type="ECO:0000313" key="3">
    <source>
        <dbReference type="Proteomes" id="UP000626697"/>
    </source>
</evidence>
<proteinExistence type="predicted"/>
<evidence type="ECO:0000256" key="1">
    <source>
        <dbReference type="SAM" id="Phobius"/>
    </source>
</evidence>
<dbReference type="Proteomes" id="UP000626697">
    <property type="component" value="Unassembled WGS sequence"/>
</dbReference>
<evidence type="ECO:0000313" key="2">
    <source>
        <dbReference type="EMBL" id="MBA9028843.1"/>
    </source>
</evidence>
<gene>
    <name evidence="2" type="ORF">HNP81_004164</name>
</gene>
<reference evidence="2 3" key="1">
    <citation type="submission" date="2020-08" db="EMBL/GenBank/DDBJ databases">
        <title>Genomic Encyclopedia of Type Strains, Phase IV (KMG-IV): sequencing the most valuable type-strain genomes for metagenomic binning, comparative biology and taxonomic classification.</title>
        <authorList>
            <person name="Goeker M."/>
        </authorList>
    </citation>
    <scope>NUCLEOTIDE SEQUENCE [LARGE SCALE GENOMIC DNA]</scope>
    <source>
        <strain evidence="2 3">DSM 105481</strain>
    </source>
</reference>
<feature type="transmembrane region" description="Helical" evidence="1">
    <location>
        <begin position="20"/>
        <end position="40"/>
    </location>
</feature>
<sequence>MNNVGQKNLEREREKTMKNLKFITALLVFALIFSSLLTPVTNAQEAERKNEAIANSTYYSVKKHEIVLNEQEALSANPNITKKEINEVNKFLKSLTGEDIDQILVTNGYSLEDVKIDSDLAHANIVWFVPVIIIALLATGALIFTAMYFNHTEKQNLINKCYANGGYPVVDSRDSSGVKGTTNSGAAKAANGYKFECKKK</sequence>
<keyword evidence="1" id="KW-0812">Transmembrane</keyword>
<accession>A0ABR6CVY8</accession>
<keyword evidence="3" id="KW-1185">Reference proteome</keyword>
<keyword evidence="1" id="KW-1133">Transmembrane helix</keyword>
<name>A0ABR6CVY8_9BACI</name>